<dbReference type="Pfam" id="PF04773">
    <property type="entry name" value="FecR"/>
    <property type="match status" value="1"/>
</dbReference>
<dbReference type="Gene3D" id="2.60.120.1440">
    <property type="match status" value="1"/>
</dbReference>
<evidence type="ECO:0000313" key="5">
    <source>
        <dbReference type="Proteomes" id="UP000238642"/>
    </source>
</evidence>
<protein>
    <recommendedName>
        <fullName evidence="6">Anti-sigma factor</fullName>
    </recommendedName>
</protein>
<dbReference type="PANTHER" id="PTHR30273:SF2">
    <property type="entry name" value="PROTEIN FECR"/>
    <property type="match status" value="1"/>
</dbReference>
<accession>A0A2S9JI29</accession>
<keyword evidence="1" id="KW-0812">Transmembrane</keyword>
<dbReference type="Proteomes" id="UP000238642">
    <property type="component" value="Unassembled WGS sequence"/>
</dbReference>
<dbReference type="PANTHER" id="PTHR30273">
    <property type="entry name" value="PERIPLASMIC SIGNAL SENSOR AND SIGMA FACTOR ACTIVATOR FECR-RELATED"/>
    <property type="match status" value="1"/>
</dbReference>
<dbReference type="InterPro" id="IPR012373">
    <property type="entry name" value="Ferrdict_sens_TM"/>
</dbReference>
<dbReference type="EMBL" id="PVBS01000003">
    <property type="protein sequence ID" value="PRD52664.1"/>
    <property type="molecule type" value="Genomic_DNA"/>
</dbReference>
<evidence type="ECO:0000313" key="4">
    <source>
        <dbReference type="EMBL" id="PRD52664.1"/>
    </source>
</evidence>
<keyword evidence="1" id="KW-0472">Membrane</keyword>
<sequence length="396" mass="44491">MEKETFLKILDKYIKGAASDEEVQFLYAYYQLFELKEDVFNRIDTDAKKELENAIKLDIDKKLGELENTPSYPTLTKVHRTIIYKLGIAAVLAVLIGIGAFWLVGRQKQDITKQKEAHQMPSSPPITPGKDDAILVFADGTSIVLNEVQQGTVSHQQGVQIEKTADGELRYRAASNSEAVENTISTPKGGQYRLVLADGTKVWLNAASSLRFPTSFSAGERVVNLDGEAYFEVMKGDKPFKVISDNQVVEVLGTHFNINTYKEETMFKTTLVEGSVHITKLTDDARKLSHTSKVLRPGQQATLSALGDKIIVEAVDIEEFIAWKDGYFKFEKANIQTIMRQVARWYNVEVEYRGAVSNDLFVGEINRSEDIEEVLRVLRLGKINTFIEGRKVIISN</sequence>
<organism evidence="4 5">
    <name type="scientific">Sphingobacterium gobiense</name>
    <dbReference type="NCBI Taxonomy" id="1382456"/>
    <lineage>
        <taxon>Bacteria</taxon>
        <taxon>Pseudomonadati</taxon>
        <taxon>Bacteroidota</taxon>
        <taxon>Sphingobacteriia</taxon>
        <taxon>Sphingobacteriales</taxon>
        <taxon>Sphingobacteriaceae</taxon>
        <taxon>Sphingobacterium</taxon>
    </lineage>
</organism>
<dbReference type="InterPro" id="IPR006860">
    <property type="entry name" value="FecR"/>
</dbReference>
<evidence type="ECO:0000259" key="3">
    <source>
        <dbReference type="Pfam" id="PF16344"/>
    </source>
</evidence>
<dbReference type="GO" id="GO:0016989">
    <property type="term" value="F:sigma factor antagonist activity"/>
    <property type="evidence" value="ECO:0007669"/>
    <property type="project" value="TreeGrafter"/>
</dbReference>
<dbReference type="AlphaFoldDB" id="A0A2S9JI29"/>
<reference evidence="4 5" key="1">
    <citation type="submission" date="2018-02" db="EMBL/GenBank/DDBJ databases">
        <title>The draft genome of Sphingobacterium gobiense H7.</title>
        <authorList>
            <person name="Li L."/>
            <person name="Liu L."/>
            <person name="Zhang X."/>
            <person name="Wang T."/>
            <person name="Liang L."/>
        </authorList>
    </citation>
    <scope>NUCLEOTIDE SEQUENCE [LARGE SCALE GENOMIC DNA]</scope>
    <source>
        <strain evidence="4 5">ACCC 05757</strain>
    </source>
</reference>
<dbReference type="Pfam" id="PF16344">
    <property type="entry name" value="FecR_C"/>
    <property type="match status" value="1"/>
</dbReference>
<feature type="domain" description="FecR protein" evidence="2">
    <location>
        <begin position="183"/>
        <end position="276"/>
    </location>
</feature>
<keyword evidence="5" id="KW-1185">Reference proteome</keyword>
<comment type="caution">
    <text evidence="4">The sequence shown here is derived from an EMBL/GenBank/DDBJ whole genome shotgun (WGS) entry which is preliminary data.</text>
</comment>
<proteinExistence type="predicted"/>
<evidence type="ECO:0008006" key="6">
    <source>
        <dbReference type="Google" id="ProtNLM"/>
    </source>
</evidence>
<dbReference type="RefSeq" id="WP_105727178.1">
    <property type="nucleotide sequence ID" value="NZ_PVBS01000003.1"/>
</dbReference>
<gene>
    <name evidence="4" type="ORF">C5749_15670</name>
</gene>
<feature type="transmembrane region" description="Helical" evidence="1">
    <location>
        <begin position="82"/>
        <end position="105"/>
    </location>
</feature>
<dbReference type="InterPro" id="IPR032508">
    <property type="entry name" value="FecR_C"/>
</dbReference>
<name>A0A2S9JI29_9SPHI</name>
<evidence type="ECO:0000256" key="1">
    <source>
        <dbReference type="SAM" id="Phobius"/>
    </source>
</evidence>
<keyword evidence="1" id="KW-1133">Transmembrane helix</keyword>
<evidence type="ECO:0000259" key="2">
    <source>
        <dbReference type="Pfam" id="PF04773"/>
    </source>
</evidence>
<dbReference type="OrthoDB" id="1099963at2"/>
<feature type="domain" description="Protein FecR C-terminal" evidence="3">
    <location>
        <begin position="327"/>
        <end position="394"/>
    </location>
</feature>
<dbReference type="Gene3D" id="3.55.50.30">
    <property type="match status" value="1"/>
</dbReference>